<comment type="caution">
    <text evidence="5">The sequence shown here is derived from an EMBL/GenBank/DDBJ whole genome shotgun (WGS) entry which is preliminary data.</text>
</comment>
<dbReference type="AlphaFoldDB" id="A0A2P8IF21"/>
<feature type="domain" description="HTH luxR-type" evidence="4">
    <location>
        <begin position="139"/>
        <end position="204"/>
    </location>
</feature>
<evidence type="ECO:0000259" key="4">
    <source>
        <dbReference type="PROSITE" id="PS50043"/>
    </source>
</evidence>
<evidence type="ECO:0000256" key="1">
    <source>
        <dbReference type="ARBA" id="ARBA00023015"/>
    </source>
</evidence>
<dbReference type="CDD" id="cd06170">
    <property type="entry name" value="LuxR_C_like"/>
    <property type="match status" value="1"/>
</dbReference>
<dbReference type="Pfam" id="PF00196">
    <property type="entry name" value="GerE"/>
    <property type="match status" value="1"/>
</dbReference>
<dbReference type="Gene3D" id="3.40.50.2300">
    <property type="match status" value="1"/>
</dbReference>
<proteinExistence type="predicted"/>
<dbReference type="InterPro" id="IPR016032">
    <property type="entry name" value="Sig_transdc_resp-reg_C-effctor"/>
</dbReference>
<dbReference type="PANTHER" id="PTHR43214:SF24">
    <property type="entry name" value="TRANSCRIPTIONAL REGULATORY PROTEIN NARL-RELATED"/>
    <property type="match status" value="1"/>
</dbReference>
<dbReference type="EMBL" id="PYAX01000002">
    <property type="protein sequence ID" value="PSL57054.1"/>
    <property type="molecule type" value="Genomic_DNA"/>
</dbReference>
<dbReference type="SMART" id="SM00421">
    <property type="entry name" value="HTH_LUXR"/>
    <property type="match status" value="1"/>
</dbReference>
<name>A0A2P8IF21_SACCR</name>
<reference evidence="5 6" key="1">
    <citation type="submission" date="2018-03" db="EMBL/GenBank/DDBJ databases">
        <title>Genomic Encyclopedia of Type Strains, Phase III (KMG-III): the genomes of soil and plant-associated and newly described type strains.</title>
        <authorList>
            <person name="Whitman W."/>
        </authorList>
    </citation>
    <scope>NUCLEOTIDE SEQUENCE [LARGE SCALE GENOMIC DNA]</scope>
    <source>
        <strain evidence="5 6">CGMCC 4.7097</strain>
    </source>
</reference>
<evidence type="ECO:0000313" key="6">
    <source>
        <dbReference type="Proteomes" id="UP000241118"/>
    </source>
</evidence>
<evidence type="ECO:0000256" key="2">
    <source>
        <dbReference type="ARBA" id="ARBA00023125"/>
    </source>
</evidence>
<dbReference type="SUPFAM" id="SSF46894">
    <property type="entry name" value="C-terminal effector domain of the bipartite response regulators"/>
    <property type="match status" value="1"/>
</dbReference>
<organism evidence="5 6">
    <name type="scientific">Saccharothrix carnea</name>
    <dbReference type="NCBI Taxonomy" id="1280637"/>
    <lineage>
        <taxon>Bacteria</taxon>
        <taxon>Bacillati</taxon>
        <taxon>Actinomycetota</taxon>
        <taxon>Actinomycetes</taxon>
        <taxon>Pseudonocardiales</taxon>
        <taxon>Pseudonocardiaceae</taxon>
        <taxon>Saccharothrix</taxon>
    </lineage>
</organism>
<evidence type="ECO:0000256" key="3">
    <source>
        <dbReference type="ARBA" id="ARBA00023163"/>
    </source>
</evidence>
<keyword evidence="2 5" id="KW-0238">DNA-binding</keyword>
<dbReference type="PROSITE" id="PS50043">
    <property type="entry name" value="HTH_LUXR_2"/>
    <property type="match status" value="1"/>
</dbReference>
<dbReference type="InterPro" id="IPR000792">
    <property type="entry name" value="Tscrpt_reg_LuxR_C"/>
</dbReference>
<keyword evidence="6" id="KW-1185">Reference proteome</keyword>
<keyword evidence="1" id="KW-0805">Transcription regulation</keyword>
<dbReference type="PRINTS" id="PR00038">
    <property type="entry name" value="HTHLUXR"/>
</dbReference>
<gene>
    <name evidence="5" type="ORF">B0I31_10231</name>
</gene>
<dbReference type="OrthoDB" id="4309410at2"/>
<protein>
    <submittedName>
        <fullName evidence="5">DNA-binding NarL/FixJ family response regulator</fullName>
    </submittedName>
</protein>
<dbReference type="RefSeq" id="WP_106614072.1">
    <property type="nucleotide sequence ID" value="NZ_PYAX01000002.1"/>
</dbReference>
<sequence length="206" mass="21642">MEQSCAVVDALVPVAVVARDPMLEAGAASALRGHPELVVVPADDAEAAQVTVVMVDEVDRAVLDLVRTRRGAVVLVVADLTPAQALHAVLAGVRGLLRRRDAGAERLARAVLAAVAGDCTVPPDLLDQLHGTEAASPESALTGAGLSERERAVLSLVAEGHETGEIAKKLCYSPRTVTTVVHDITYRFRLRNRAHAVAYALRAGLL</sequence>
<dbReference type="Proteomes" id="UP000241118">
    <property type="component" value="Unassembled WGS sequence"/>
</dbReference>
<accession>A0A2P8IF21</accession>
<dbReference type="InterPro" id="IPR039420">
    <property type="entry name" value="WalR-like"/>
</dbReference>
<dbReference type="GO" id="GO:0003677">
    <property type="term" value="F:DNA binding"/>
    <property type="evidence" value="ECO:0007669"/>
    <property type="project" value="UniProtKB-KW"/>
</dbReference>
<evidence type="ECO:0000313" key="5">
    <source>
        <dbReference type="EMBL" id="PSL57054.1"/>
    </source>
</evidence>
<keyword evidence="3" id="KW-0804">Transcription</keyword>
<dbReference type="GO" id="GO:0006355">
    <property type="term" value="P:regulation of DNA-templated transcription"/>
    <property type="evidence" value="ECO:0007669"/>
    <property type="project" value="InterPro"/>
</dbReference>
<dbReference type="PANTHER" id="PTHR43214">
    <property type="entry name" value="TWO-COMPONENT RESPONSE REGULATOR"/>
    <property type="match status" value="1"/>
</dbReference>